<dbReference type="RefSeq" id="WP_149390668.1">
    <property type="nucleotide sequence ID" value="NZ_SMRS01000004.1"/>
</dbReference>
<keyword evidence="2" id="KW-1003">Cell membrane</keyword>
<dbReference type="PANTHER" id="PTHR30443">
    <property type="entry name" value="INNER MEMBRANE PROTEIN"/>
    <property type="match status" value="1"/>
</dbReference>
<sequence>MTRPWYFLRHLSQQAPVRTLVLLWLSLIVADLFWVRDLSWFLEQAQGKRFWVNFLISALVTWVLLYNLRGYWQRWRGLAAFLLVLIATAYFAQSAYFGIYRKFITLFDFRFFAADPWMSVELWWQHGEKLRPVLLALFATLVFWLAMQIERPGRRWLRWSKGTLGGLLFLLVTLNWYGSAHFQMAPIAYSGTLIAAVEFQHNRGDYPTKPTLPRQAPDPHKPNLVFVIGESLNIGHMGIYGYARDTTPQLSAMAAAGEVFALRNALSVSPRTLTSVPYMLTGLQGIDPHGVIYSVPTLFNYAKSAGYQTALITAQDFQWRDIDKLFVDQDLDHFEQGVDFSADVSVSIGADDHRVLHNGILPFIDRTEPLEAPYLLVTQMSGSHTPFSRQVPQELKQFLPEENPNSINAYDNTVWYSDLYLSQLVRHIRRQDPDAWIFYSSDHGEHVTGKGGMFHGDFNDEVIHNALLVFPPEGAQALIAQQLDAPVSQVDIFATLLELMAVEPVLEIDGLSLLQPIPAERLRIATAMMKTLHNDPRAALVFPDKSMLEIDFERMSAKLNNGDVVRYEALPAEWRALFDRRLEPQS</sequence>
<evidence type="ECO:0000256" key="4">
    <source>
        <dbReference type="ARBA" id="ARBA00022692"/>
    </source>
</evidence>
<dbReference type="EMBL" id="SMRS01000004">
    <property type="protein sequence ID" value="KAA0875088.1"/>
    <property type="molecule type" value="Genomic_DNA"/>
</dbReference>
<comment type="caution">
    <text evidence="9">The sequence shown here is derived from an EMBL/GenBank/DDBJ whole genome shotgun (WGS) entry which is preliminary data.</text>
</comment>
<evidence type="ECO:0000256" key="2">
    <source>
        <dbReference type="ARBA" id="ARBA00022475"/>
    </source>
</evidence>
<feature type="transmembrane region" description="Helical" evidence="7">
    <location>
        <begin position="80"/>
        <end position="99"/>
    </location>
</feature>
<dbReference type="OrthoDB" id="9786870at2"/>
<dbReference type="CDD" id="cd16017">
    <property type="entry name" value="LptA"/>
    <property type="match status" value="1"/>
</dbReference>
<evidence type="ECO:0000256" key="5">
    <source>
        <dbReference type="ARBA" id="ARBA00022989"/>
    </source>
</evidence>
<comment type="subcellular location">
    <subcellularLocation>
        <location evidence="1">Cell membrane</location>
        <topology evidence="1">Multi-pass membrane protein</topology>
    </subcellularLocation>
</comment>
<dbReference type="Gene3D" id="3.40.720.10">
    <property type="entry name" value="Alkaline Phosphatase, subunit A"/>
    <property type="match status" value="1"/>
</dbReference>
<dbReference type="PANTHER" id="PTHR30443:SF2">
    <property type="entry name" value="PHOSPHOETHANOLAMINE TRANSFERASE EPTC"/>
    <property type="match status" value="1"/>
</dbReference>
<dbReference type="InterPro" id="IPR000917">
    <property type="entry name" value="Sulfatase_N"/>
</dbReference>
<feature type="transmembrane region" description="Helical" evidence="7">
    <location>
        <begin position="50"/>
        <end position="68"/>
    </location>
</feature>
<evidence type="ECO:0000256" key="1">
    <source>
        <dbReference type="ARBA" id="ARBA00004651"/>
    </source>
</evidence>
<evidence type="ECO:0000313" key="9">
    <source>
        <dbReference type="EMBL" id="KAA0875088.1"/>
    </source>
</evidence>
<keyword evidence="4 7" id="KW-0812">Transmembrane</keyword>
<keyword evidence="10" id="KW-1185">Reference proteome</keyword>
<dbReference type="InterPro" id="IPR058130">
    <property type="entry name" value="PEA_transf_C"/>
</dbReference>
<dbReference type="InterPro" id="IPR017850">
    <property type="entry name" value="Alkaline_phosphatase_core_sf"/>
</dbReference>
<evidence type="ECO:0000256" key="6">
    <source>
        <dbReference type="ARBA" id="ARBA00023136"/>
    </source>
</evidence>
<dbReference type="Pfam" id="PF00884">
    <property type="entry name" value="Sulfatase"/>
    <property type="match status" value="1"/>
</dbReference>
<evidence type="ECO:0000313" key="10">
    <source>
        <dbReference type="Proteomes" id="UP000325302"/>
    </source>
</evidence>
<proteinExistence type="predicted"/>
<dbReference type="GO" id="GO:0005886">
    <property type="term" value="C:plasma membrane"/>
    <property type="evidence" value="ECO:0007669"/>
    <property type="project" value="UniProtKB-SubCell"/>
</dbReference>
<keyword evidence="5 7" id="KW-1133">Transmembrane helix</keyword>
<organism evidence="9 10">
    <name type="scientific">Nitrincola tapanii</name>
    <dbReference type="NCBI Taxonomy" id="1708751"/>
    <lineage>
        <taxon>Bacteria</taxon>
        <taxon>Pseudomonadati</taxon>
        <taxon>Pseudomonadota</taxon>
        <taxon>Gammaproteobacteria</taxon>
        <taxon>Oceanospirillales</taxon>
        <taxon>Oceanospirillaceae</taxon>
        <taxon>Nitrincola</taxon>
    </lineage>
</organism>
<keyword evidence="3 9" id="KW-0808">Transferase</keyword>
<dbReference type="GO" id="GO:0009244">
    <property type="term" value="P:lipopolysaccharide core region biosynthetic process"/>
    <property type="evidence" value="ECO:0007669"/>
    <property type="project" value="TreeGrafter"/>
</dbReference>
<evidence type="ECO:0000259" key="8">
    <source>
        <dbReference type="Pfam" id="PF00884"/>
    </source>
</evidence>
<feature type="transmembrane region" description="Helical" evidence="7">
    <location>
        <begin position="20"/>
        <end position="38"/>
    </location>
</feature>
<feature type="domain" description="Sulfatase N-terminal" evidence="8">
    <location>
        <begin position="222"/>
        <end position="500"/>
    </location>
</feature>
<accession>A0A5A9W4T0</accession>
<name>A0A5A9W4T0_9GAMM</name>
<feature type="transmembrane region" description="Helical" evidence="7">
    <location>
        <begin position="159"/>
        <end position="178"/>
    </location>
</feature>
<keyword evidence="6 7" id="KW-0472">Membrane</keyword>
<feature type="transmembrane region" description="Helical" evidence="7">
    <location>
        <begin position="130"/>
        <end position="147"/>
    </location>
</feature>
<reference evidence="9 10" key="1">
    <citation type="submission" date="2019-03" db="EMBL/GenBank/DDBJ databases">
        <title>Nitrincola sp. nov. isolated from an Indian soda lake.</title>
        <authorList>
            <person name="Joshi A."/>
            <person name="Thite S.V."/>
            <person name="Joseph N."/>
            <person name="Dhotre D."/>
            <person name="Moorthy M."/>
            <person name="Shouche Y.S."/>
        </authorList>
    </citation>
    <scope>NUCLEOTIDE SEQUENCE [LARGE SCALE GENOMIC DNA]</scope>
    <source>
        <strain evidence="9 10">MEB193</strain>
    </source>
</reference>
<gene>
    <name evidence="9" type="ORF">E1H14_06620</name>
</gene>
<dbReference type="AlphaFoldDB" id="A0A5A9W4T0"/>
<evidence type="ECO:0000256" key="7">
    <source>
        <dbReference type="SAM" id="Phobius"/>
    </source>
</evidence>
<dbReference type="SUPFAM" id="SSF53649">
    <property type="entry name" value="Alkaline phosphatase-like"/>
    <property type="match status" value="1"/>
</dbReference>
<dbReference type="GO" id="GO:0016776">
    <property type="term" value="F:phosphotransferase activity, phosphate group as acceptor"/>
    <property type="evidence" value="ECO:0007669"/>
    <property type="project" value="TreeGrafter"/>
</dbReference>
<protein>
    <submittedName>
        <fullName evidence="9">Phosphoethanolamine transferase</fullName>
    </submittedName>
</protein>
<evidence type="ECO:0000256" key="3">
    <source>
        <dbReference type="ARBA" id="ARBA00022679"/>
    </source>
</evidence>
<dbReference type="Proteomes" id="UP000325302">
    <property type="component" value="Unassembled WGS sequence"/>
</dbReference>
<dbReference type="InterPro" id="IPR040423">
    <property type="entry name" value="PEA_transferase"/>
</dbReference>